<dbReference type="AlphaFoldDB" id="A0A2U1AN44"/>
<proteinExistence type="predicted"/>
<evidence type="ECO:0000313" key="1">
    <source>
        <dbReference type="EMBL" id="PVY37859.1"/>
    </source>
</evidence>
<gene>
    <name evidence="1" type="ORF">C8D82_13018</name>
</gene>
<comment type="caution">
    <text evidence="1">The sequence shown here is derived from an EMBL/GenBank/DDBJ whole genome shotgun (WGS) entry which is preliminary data.</text>
</comment>
<name>A0A2U1AN44_9BACT</name>
<dbReference type="Proteomes" id="UP000245959">
    <property type="component" value="Unassembled WGS sequence"/>
</dbReference>
<evidence type="ECO:0000313" key="2">
    <source>
        <dbReference type="Proteomes" id="UP000245959"/>
    </source>
</evidence>
<reference evidence="1 2" key="1">
    <citation type="submission" date="2018-04" db="EMBL/GenBank/DDBJ databases">
        <title>Genomic Encyclopedia of Type Strains, Phase IV (KMG-IV): sequencing the most valuable type-strain genomes for metagenomic binning, comparative biology and taxonomic classification.</title>
        <authorList>
            <person name="Goeker M."/>
        </authorList>
    </citation>
    <scope>NUCLEOTIDE SEQUENCE [LARGE SCALE GENOMIC DNA]</scope>
    <source>
        <strain evidence="1 2">DSM 14823</strain>
    </source>
</reference>
<dbReference type="EMBL" id="QEKH01000030">
    <property type="protein sequence ID" value="PVY37859.1"/>
    <property type="molecule type" value="Genomic_DNA"/>
</dbReference>
<keyword evidence="2" id="KW-1185">Reference proteome</keyword>
<organism evidence="1 2">
    <name type="scientific">Victivallis vadensis</name>
    <dbReference type="NCBI Taxonomy" id="172901"/>
    <lineage>
        <taxon>Bacteria</taxon>
        <taxon>Pseudomonadati</taxon>
        <taxon>Lentisphaerota</taxon>
        <taxon>Lentisphaeria</taxon>
        <taxon>Victivallales</taxon>
        <taxon>Victivallaceae</taxon>
        <taxon>Victivallis</taxon>
    </lineage>
</organism>
<sequence length="40" mass="4482">MAIPKIKLDPGTVYQKEEGGIYYFHISGQRSTQGNQPQNS</sequence>
<accession>A0A2U1AN44</accession>
<protein>
    <submittedName>
        <fullName evidence="1">Uncharacterized protein</fullName>
    </submittedName>
</protein>